<evidence type="ECO:0000313" key="6">
    <source>
        <dbReference type="EMBL" id="CAH1793221.1"/>
    </source>
</evidence>
<name>A0A8J1UP28_OWEFU</name>
<proteinExistence type="inferred from homology"/>
<dbReference type="OrthoDB" id="6423876at2759"/>
<dbReference type="PANTHER" id="PTHR31872">
    <property type="entry name" value="TRANSMEMBRANE PROTEIN 179"/>
    <property type="match status" value="1"/>
</dbReference>
<dbReference type="Proteomes" id="UP000749559">
    <property type="component" value="Unassembled WGS sequence"/>
</dbReference>
<accession>A0A8J1UP28</accession>
<dbReference type="InterPro" id="IPR029673">
    <property type="entry name" value="TMEM179"/>
</dbReference>
<evidence type="ECO:0000256" key="3">
    <source>
        <dbReference type="ARBA" id="ARBA00022989"/>
    </source>
</evidence>
<evidence type="ECO:0000256" key="2">
    <source>
        <dbReference type="ARBA" id="ARBA00022692"/>
    </source>
</evidence>
<protein>
    <submittedName>
        <fullName evidence="6">Uncharacterized protein</fullName>
    </submittedName>
</protein>
<comment type="similarity">
    <text evidence="5">Belongs to the TMEM179 family.</text>
</comment>
<evidence type="ECO:0000313" key="7">
    <source>
        <dbReference type="Proteomes" id="UP000749559"/>
    </source>
</evidence>
<dbReference type="PANTHER" id="PTHR31872:SF4">
    <property type="entry name" value="TRANSMEMBRANE PROTEIN 179"/>
    <property type="match status" value="1"/>
</dbReference>
<dbReference type="AlphaFoldDB" id="A0A8J1UP28"/>
<gene>
    <name evidence="6" type="ORF">OFUS_LOCUS18099</name>
</gene>
<sequence>MGIGNILQLTQVTLYLLAFIFCWFIWLPVASNLGAFNGHCLLYADGKWAPNKTHGGDLKLTAMKWGDSSSCTYPIFVGIISAPISLFYLIWVSIWLYRERESSWLASFLCMSLSMLMSILMFAAGLVLTIGFNVWCSLLMQNQLRCDAAGDIDFEAEADVNTHGFYIEYGMAQFGAWTSWLCWVTLSVLSLIRLYQYHQQEDFLITNKHNPYGNLLAPAACCRSAAAACCSSTPTAYCRSAPAACCRSAAAAHWNLSCKLGCRSAAAACCRSAPAACKLGCRSAAAACKLGCRSAAAACCEKAAVNRSTVGAISLWDLSCG</sequence>
<keyword evidence="7" id="KW-1185">Reference proteome</keyword>
<evidence type="ECO:0000256" key="5">
    <source>
        <dbReference type="ARBA" id="ARBA00093776"/>
    </source>
</evidence>
<organism evidence="6 7">
    <name type="scientific">Owenia fusiformis</name>
    <name type="common">Polychaete worm</name>
    <dbReference type="NCBI Taxonomy" id="6347"/>
    <lineage>
        <taxon>Eukaryota</taxon>
        <taxon>Metazoa</taxon>
        <taxon>Spiralia</taxon>
        <taxon>Lophotrochozoa</taxon>
        <taxon>Annelida</taxon>
        <taxon>Polychaeta</taxon>
        <taxon>Sedentaria</taxon>
        <taxon>Canalipalpata</taxon>
        <taxon>Sabellida</taxon>
        <taxon>Oweniida</taxon>
        <taxon>Oweniidae</taxon>
        <taxon>Owenia</taxon>
    </lineage>
</organism>
<dbReference type="Pfam" id="PF26158">
    <property type="entry name" value="Claudin_TMEM179-179B"/>
    <property type="match status" value="1"/>
</dbReference>
<evidence type="ECO:0000256" key="1">
    <source>
        <dbReference type="ARBA" id="ARBA00004141"/>
    </source>
</evidence>
<reference evidence="6" key="1">
    <citation type="submission" date="2022-03" db="EMBL/GenBank/DDBJ databases">
        <authorList>
            <person name="Martin C."/>
        </authorList>
    </citation>
    <scope>NUCLEOTIDE SEQUENCE</scope>
</reference>
<keyword evidence="3" id="KW-1133">Transmembrane helix</keyword>
<dbReference type="EMBL" id="CAIIXF020000008">
    <property type="protein sequence ID" value="CAH1793221.1"/>
    <property type="molecule type" value="Genomic_DNA"/>
</dbReference>
<keyword evidence="4" id="KW-0472">Membrane</keyword>
<comment type="subcellular location">
    <subcellularLocation>
        <location evidence="1">Membrane</location>
        <topology evidence="1">Multi-pass membrane protein</topology>
    </subcellularLocation>
</comment>
<evidence type="ECO:0000256" key="4">
    <source>
        <dbReference type="ARBA" id="ARBA00023136"/>
    </source>
</evidence>
<dbReference type="InterPro" id="IPR059010">
    <property type="entry name" value="TMEM179-179B"/>
</dbReference>
<comment type="caution">
    <text evidence="6">The sequence shown here is derived from an EMBL/GenBank/DDBJ whole genome shotgun (WGS) entry which is preliminary data.</text>
</comment>
<keyword evidence="2" id="KW-0812">Transmembrane</keyword>